<feature type="compositionally biased region" description="Low complexity" evidence="1">
    <location>
        <begin position="35"/>
        <end position="46"/>
    </location>
</feature>
<dbReference type="Proteomes" id="UP000320160">
    <property type="component" value="Unassembled WGS sequence"/>
</dbReference>
<organism evidence="3 4">
    <name type="scientific">Sphingorhabdus contaminans</name>
    <dbReference type="NCBI Taxonomy" id="1343899"/>
    <lineage>
        <taxon>Bacteria</taxon>
        <taxon>Pseudomonadati</taxon>
        <taxon>Pseudomonadota</taxon>
        <taxon>Alphaproteobacteria</taxon>
        <taxon>Sphingomonadales</taxon>
        <taxon>Sphingomonadaceae</taxon>
        <taxon>Sphingorhabdus</taxon>
    </lineage>
</organism>
<keyword evidence="4" id="KW-1185">Reference proteome</keyword>
<evidence type="ECO:0000313" key="3">
    <source>
        <dbReference type="EMBL" id="TSB02393.1"/>
    </source>
</evidence>
<feature type="region of interest" description="Disordered" evidence="1">
    <location>
        <begin position="26"/>
        <end position="50"/>
    </location>
</feature>
<evidence type="ECO:0000313" key="4">
    <source>
        <dbReference type="Proteomes" id="UP000320160"/>
    </source>
</evidence>
<sequence>MSRFIRLFIGMASALALTPDVLAQNERNDRRSGGSVPSSSTAKASSGNPVKRTWDFTKRYGIINLGGRGGCGAEAEQAQTDINASNRLLSDFLAGPADAKKLGLERKKYLGQVLGAERSIDSYLEAFNNAGQRGPAGYVPPIEQDICLAKGQRMSIVALRDSLAGIAKIYPDMTEVAPILGRAEAALKTMGDDRKIAALVASNRGASLAAVRLKPALSTNAEWISGFRAAFPTLVPGQTILKIHPYSAAWYVHKNEMTSYPEYRQIGAWIAARKTDNSCWIYSVDLWQNYDGRGYERGQYKLGGPPQQILCENL</sequence>
<name>A0A553WCH8_9SPHN</name>
<proteinExistence type="predicted"/>
<keyword evidence="2" id="KW-0732">Signal</keyword>
<evidence type="ECO:0000256" key="2">
    <source>
        <dbReference type="SAM" id="SignalP"/>
    </source>
</evidence>
<gene>
    <name evidence="3" type="ORF">FOM92_14960</name>
</gene>
<feature type="signal peptide" evidence="2">
    <location>
        <begin position="1"/>
        <end position="23"/>
    </location>
</feature>
<reference evidence="3 4" key="1">
    <citation type="submission" date="2019-07" db="EMBL/GenBank/DDBJ databases">
        <authorList>
            <person name="Park M."/>
        </authorList>
    </citation>
    <scope>NUCLEOTIDE SEQUENCE [LARGE SCALE GENOMIC DNA]</scope>
    <source>
        <strain evidence="3 4">KCTC32445</strain>
    </source>
</reference>
<accession>A0A553WCH8</accession>
<evidence type="ECO:0000256" key="1">
    <source>
        <dbReference type="SAM" id="MobiDB-lite"/>
    </source>
</evidence>
<feature type="chain" id="PRO_5022038157" evidence="2">
    <location>
        <begin position="24"/>
        <end position="314"/>
    </location>
</feature>
<protein>
    <submittedName>
        <fullName evidence="3">Uncharacterized protein</fullName>
    </submittedName>
</protein>
<dbReference type="AlphaFoldDB" id="A0A553WCH8"/>
<dbReference type="EMBL" id="VKKU01000002">
    <property type="protein sequence ID" value="TSB02393.1"/>
    <property type="molecule type" value="Genomic_DNA"/>
</dbReference>
<dbReference type="OrthoDB" id="7605105at2"/>
<dbReference type="RefSeq" id="WP_143777611.1">
    <property type="nucleotide sequence ID" value="NZ_VKKU01000002.1"/>
</dbReference>
<comment type="caution">
    <text evidence="3">The sequence shown here is derived from an EMBL/GenBank/DDBJ whole genome shotgun (WGS) entry which is preliminary data.</text>
</comment>